<protein>
    <submittedName>
        <fullName evidence="9">Unannotated protein</fullName>
    </submittedName>
</protein>
<dbReference type="NCBIfam" id="NF002874">
    <property type="entry name" value="PRK03244.1"/>
    <property type="match status" value="1"/>
</dbReference>
<proteinExistence type="inferred from homology"/>
<dbReference type="HAMAP" id="MF_01107">
    <property type="entry name" value="ArgD_aminotrans_3"/>
    <property type="match status" value="1"/>
</dbReference>
<dbReference type="GO" id="GO:0030170">
    <property type="term" value="F:pyridoxal phosphate binding"/>
    <property type="evidence" value="ECO:0007669"/>
    <property type="project" value="InterPro"/>
</dbReference>
<dbReference type="NCBIfam" id="NF002325">
    <property type="entry name" value="PRK01278.1"/>
    <property type="match status" value="1"/>
</dbReference>
<dbReference type="Gene3D" id="3.40.640.10">
    <property type="entry name" value="Type I PLP-dependent aspartate aminotransferase-like (Major domain)"/>
    <property type="match status" value="1"/>
</dbReference>
<reference evidence="9" key="1">
    <citation type="submission" date="2020-05" db="EMBL/GenBank/DDBJ databases">
        <authorList>
            <person name="Chiriac C."/>
            <person name="Salcher M."/>
            <person name="Ghai R."/>
            <person name="Kavagutti S V."/>
        </authorList>
    </citation>
    <scope>NUCLEOTIDE SEQUENCE</scope>
</reference>
<keyword evidence="5" id="KW-0808">Transferase</keyword>
<evidence type="ECO:0000313" key="7">
    <source>
        <dbReference type="EMBL" id="CAB4750165.1"/>
    </source>
</evidence>
<comment type="cofactor">
    <cofactor evidence="1">
        <name>pyridoxal 5'-phosphate</name>
        <dbReference type="ChEBI" id="CHEBI:597326"/>
    </cofactor>
</comment>
<dbReference type="Gene3D" id="3.90.1150.10">
    <property type="entry name" value="Aspartate Aminotransferase, domain 1"/>
    <property type="match status" value="1"/>
</dbReference>
<evidence type="ECO:0000313" key="9">
    <source>
        <dbReference type="EMBL" id="CAB4932954.1"/>
    </source>
</evidence>
<gene>
    <name evidence="7" type="ORF">UFOPK2822_00759</name>
    <name evidence="8" type="ORF">UFOPK3346_00577</name>
    <name evidence="9" type="ORF">UFOPK3670_01412</name>
    <name evidence="10" type="ORF">UFOPK4308_00253</name>
</gene>
<dbReference type="PANTHER" id="PTHR11986:SF79">
    <property type="entry name" value="ACETYLORNITHINE AMINOTRANSFERASE, MITOCHONDRIAL"/>
    <property type="match status" value="1"/>
</dbReference>
<dbReference type="FunFam" id="3.40.640.10:FF:000004">
    <property type="entry name" value="Acetylornithine aminotransferase"/>
    <property type="match status" value="1"/>
</dbReference>
<dbReference type="NCBIfam" id="TIGR00707">
    <property type="entry name" value="argD"/>
    <property type="match status" value="1"/>
</dbReference>
<evidence type="ECO:0000256" key="2">
    <source>
        <dbReference type="ARBA" id="ARBA00004173"/>
    </source>
</evidence>
<dbReference type="GO" id="GO:0042802">
    <property type="term" value="F:identical protein binding"/>
    <property type="evidence" value="ECO:0007669"/>
    <property type="project" value="TreeGrafter"/>
</dbReference>
<accession>A0A6J7IRQ9</accession>
<evidence type="ECO:0000256" key="5">
    <source>
        <dbReference type="ARBA" id="ARBA00022679"/>
    </source>
</evidence>
<comment type="subcellular location">
    <subcellularLocation>
        <location evidence="2">Mitochondrion</location>
    </subcellularLocation>
</comment>
<evidence type="ECO:0000256" key="6">
    <source>
        <dbReference type="ARBA" id="ARBA00022898"/>
    </source>
</evidence>
<dbReference type="EMBL" id="CAFBLE010000003">
    <property type="protein sequence ID" value="CAB4862853.1"/>
    <property type="molecule type" value="Genomic_DNA"/>
</dbReference>
<keyword evidence="6" id="KW-0663">Pyridoxal phosphate</keyword>
<evidence type="ECO:0000256" key="4">
    <source>
        <dbReference type="ARBA" id="ARBA00022605"/>
    </source>
</evidence>
<dbReference type="GO" id="GO:0008483">
    <property type="term" value="F:transaminase activity"/>
    <property type="evidence" value="ECO:0007669"/>
    <property type="project" value="UniProtKB-KW"/>
</dbReference>
<dbReference type="EMBL" id="CAFBMV010000016">
    <property type="protein sequence ID" value="CAB4932954.1"/>
    <property type="molecule type" value="Genomic_DNA"/>
</dbReference>
<evidence type="ECO:0000256" key="3">
    <source>
        <dbReference type="ARBA" id="ARBA00022576"/>
    </source>
</evidence>
<dbReference type="InterPro" id="IPR015422">
    <property type="entry name" value="PyrdxlP-dep_Trfase_small"/>
</dbReference>
<dbReference type="CDD" id="cd00610">
    <property type="entry name" value="OAT_like"/>
    <property type="match status" value="1"/>
</dbReference>
<organism evidence="9">
    <name type="scientific">freshwater metagenome</name>
    <dbReference type="NCBI Taxonomy" id="449393"/>
    <lineage>
        <taxon>unclassified sequences</taxon>
        <taxon>metagenomes</taxon>
        <taxon>ecological metagenomes</taxon>
    </lineage>
</organism>
<evidence type="ECO:0000256" key="1">
    <source>
        <dbReference type="ARBA" id="ARBA00001933"/>
    </source>
</evidence>
<dbReference type="EMBL" id="CAEZZC010000009">
    <property type="protein sequence ID" value="CAB4750165.1"/>
    <property type="molecule type" value="Genomic_DNA"/>
</dbReference>
<sequence>MPTYGQPTINLVKGKGCVVTDAQGNSYLDMLGGIATNILGHAHPAVTSAVKKQISTLGHVSNFYMHPNVLKLAEKLQDLTGDKGAKVFFCNSGAEANEAALKLSRRTNRSQIVATEGSFHGRTMGALSLTGQPAKRDPFKPLLSGIKHLPFGDVAAMRRAVTTRTAMVILEPIQGEAGVITPPARYLRQVREICDATGTIMAIDAVQTGMGRTGEWFGYEHEGIRPDVITIAKGLGGGLPLGAMIALGDYADLFKPGDHGTTFGGNPVACASGLAVIDYIEKKDLLSKVSRDETFLKESLATLSGIKLVRGRGLLLGIVLKRKIAFEVRDRLEDAGILVNAPSSSVIRIAPALNISQRELKQFLLIFSVVLRKAHHG</sequence>
<dbReference type="InterPro" id="IPR015421">
    <property type="entry name" value="PyrdxlP-dep_Trfase_major"/>
</dbReference>
<dbReference type="AlphaFoldDB" id="A0A6J7IRQ9"/>
<evidence type="ECO:0000313" key="8">
    <source>
        <dbReference type="EMBL" id="CAB4862853.1"/>
    </source>
</evidence>
<name>A0A6J7IRQ9_9ZZZZ</name>
<dbReference type="GO" id="GO:0006526">
    <property type="term" value="P:L-arginine biosynthetic process"/>
    <property type="evidence" value="ECO:0007669"/>
    <property type="project" value="UniProtKB-ARBA"/>
</dbReference>
<dbReference type="PANTHER" id="PTHR11986">
    <property type="entry name" value="AMINOTRANSFERASE CLASS III"/>
    <property type="match status" value="1"/>
</dbReference>
<dbReference type="GO" id="GO:0005739">
    <property type="term" value="C:mitochondrion"/>
    <property type="evidence" value="ECO:0007669"/>
    <property type="project" value="UniProtKB-SubCell"/>
</dbReference>
<dbReference type="InterPro" id="IPR005814">
    <property type="entry name" value="Aminotrans_3"/>
</dbReference>
<dbReference type="InterPro" id="IPR050103">
    <property type="entry name" value="Class-III_PLP-dep_AT"/>
</dbReference>
<dbReference type="InterPro" id="IPR015424">
    <property type="entry name" value="PyrdxlP-dep_Trfase"/>
</dbReference>
<dbReference type="InterPro" id="IPR004636">
    <property type="entry name" value="AcOrn/SuccOrn_fam"/>
</dbReference>
<keyword evidence="3" id="KW-0032">Aminotransferase</keyword>
<keyword evidence="4" id="KW-0028">Amino-acid biosynthesis</keyword>
<dbReference type="SUPFAM" id="SSF53383">
    <property type="entry name" value="PLP-dependent transferases"/>
    <property type="match status" value="1"/>
</dbReference>
<dbReference type="EMBL" id="CAFBQL010000001">
    <property type="protein sequence ID" value="CAB5053409.1"/>
    <property type="molecule type" value="Genomic_DNA"/>
</dbReference>
<evidence type="ECO:0000313" key="10">
    <source>
        <dbReference type="EMBL" id="CAB5053409.1"/>
    </source>
</evidence>
<dbReference type="Pfam" id="PF00202">
    <property type="entry name" value="Aminotran_3"/>
    <property type="match status" value="1"/>
</dbReference>
<dbReference type="PIRSF" id="PIRSF000521">
    <property type="entry name" value="Transaminase_4ab_Lys_Orn"/>
    <property type="match status" value="1"/>
</dbReference>